<dbReference type="STRING" id="349215.A11S_2009"/>
<dbReference type="OrthoDB" id="9803667at2"/>
<protein>
    <recommendedName>
        <fullName evidence="15">Riboflavin biosynthesis protein</fullName>
    </recommendedName>
    <domain>
        <recommendedName>
            <fullName evidence="15">Riboflavin kinase</fullName>
            <ecNumber evidence="15">2.7.1.26</ecNumber>
        </recommendedName>
        <alternativeName>
            <fullName evidence="15">Flavokinase</fullName>
        </alternativeName>
    </domain>
    <domain>
        <recommendedName>
            <fullName evidence="15">FMN adenylyltransferase</fullName>
            <ecNumber evidence="15">2.7.7.2</ecNumber>
        </recommendedName>
        <alternativeName>
            <fullName evidence="15">FAD pyrophosphorylase</fullName>
        </alternativeName>
        <alternativeName>
            <fullName evidence="15">FAD synthase</fullName>
        </alternativeName>
    </domain>
</protein>
<comment type="pathway">
    <text evidence="2 15">Cofactor biosynthesis; FAD biosynthesis; FAD from FMN: step 1/1.</text>
</comment>
<dbReference type="InterPro" id="IPR015864">
    <property type="entry name" value="FAD_synthase"/>
</dbReference>
<keyword evidence="11 15" id="KW-0067">ATP-binding</keyword>
<evidence type="ECO:0000256" key="13">
    <source>
        <dbReference type="ARBA" id="ARBA00047880"/>
    </source>
</evidence>
<dbReference type="InterPro" id="IPR023465">
    <property type="entry name" value="Riboflavin_kinase_dom_sf"/>
</dbReference>
<dbReference type="InterPro" id="IPR023468">
    <property type="entry name" value="Riboflavin_kinase"/>
</dbReference>
<evidence type="ECO:0000256" key="15">
    <source>
        <dbReference type="PIRNR" id="PIRNR004491"/>
    </source>
</evidence>
<dbReference type="GO" id="GO:0006747">
    <property type="term" value="P:FAD biosynthetic process"/>
    <property type="evidence" value="ECO:0007669"/>
    <property type="project" value="UniProtKB-UniRule"/>
</dbReference>
<dbReference type="Proteomes" id="UP000011932">
    <property type="component" value="Chromosome"/>
</dbReference>
<keyword evidence="9 15" id="KW-0418">Kinase</keyword>
<evidence type="ECO:0000313" key="17">
    <source>
        <dbReference type="EMBL" id="AGH98809.1"/>
    </source>
</evidence>
<comment type="catalytic activity">
    <reaction evidence="13 15">
        <text>riboflavin + ATP = FMN + ADP + H(+)</text>
        <dbReference type="Rhea" id="RHEA:14357"/>
        <dbReference type="ChEBI" id="CHEBI:15378"/>
        <dbReference type="ChEBI" id="CHEBI:30616"/>
        <dbReference type="ChEBI" id="CHEBI:57986"/>
        <dbReference type="ChEBI" id="CHEBI:58210"/>
        <dbReference type="ChEBI" id="CHEBI:456216"/>
        <dbReference type="EC" id="2.7.1.26"/>
    </reaction>
</comment>
<dbReference type="SUPFAM" id="SSF82114">
    <property type="entry name" value="Riboflavin kinase-like"/>
    <property type="match status" value="1"/>
</dbReference>
<dbReference type="HOGENOM" id="CLU_048437_0_1_5"/>
<gene>
    <name evidence="17" type="ORF">A11S_2009</name>
</gene>
<dbReference type="GO" id="GO:0005524">
    <property type="term" value="F:ATP binding"/>
    <property type="evidence" value="ECO:0007669"/>
    <property type="project" value="UniProtKB-UniRule"/>
</dbReference>
<dbReference type="Pfam" id="PF01687">
    <property type="entry name" value="Flavokinase"/>
    <property type="match status" value="1"/>
</dbReference>
<reference evidence="17 18" key="1">
    <citation type="journal article" date="2013" name="ISME J.">
        <title>By their genes ye shall know them: genomic signatures of predatory bacteria.</title>
        <authorList>
            <person name="Pasternak Z."/>
            <person name="Pietrokovski S."/>
            <person name="Rotem O."/>
            <person name="Gophna U."/>
            <person name="Lurie-Weinberger M.N."/>
            <person name="Jurkevitch E."/>
        </authorList>
    </citation>
    <scope>NUCLEOTIDE SEQUENCE [LARGE SCALE GENOMIC DNA]</scope>
    <source>
        <strain evidence="17">EPB</strain>
    </source>
</reference>
<comment type="function">
    <text evidence="1">Catalyzes the phosphorylation of riboflavin to FMN followed by the adenylation of FMN to FAD.</text>
</comment>
<keyword evidence="10 15" id="KW-0274">FAD</keyword>
<evidence type="ECO:0000256" key="6">
    <source>
        <dbReference type="ARBA" id="ARBA00022679"/>
    </source>
</evidence>
<dbReference type="PANTHER" id="PTHR22749">
    <property type="entry name" value="RIBOFLAVIN KINASE/FMN ADENYLYLTRANSFERASE"/>
    <property type="match status" value="1"/>
</dbReference>
<dbReference type="EC" id="2.7.1.26" evidence="15"/>
<dbReference type="InterPro" id="IPR002606">
    <property type="entry name" value="Riboflavin_kinase_bac"/>
</dbReference>
<dbReference type="EC" id="2.7.7.2" evidence="15"/>
<dbReference type="UniPathway" id="UPA00276">
    <property type="reaction ID" value="UER00406"/>
</dbReference>
<dbReference type="SMART" id="SM00904">
    <property type="entry name" value="Flavokinase"/>
    <property type="match status" value="1"/>
</dbReference>
<evidence type="ECO:0000256" key="5">
    <source>
        <dbReference type="ARBA" id="ARBA00022643"/>
    </source>
</evidence>
<dbReference type="InterPro" id="IPR014729">
    <property type="entry name" value="Rossmann-like_a/b/a_fold"/>
</dbReference>
<dbReference type="NCBIfam" id="NF004160">
    <property type="entry name" value="PRK05627.1-3"/>
    <property type="match status" value="1"/>
</dbReference>
<dbReference type="InterPro" id="IPR015865">
    <property type="entry name" value="Riboflavin_kinase_bac/euk"/>
</dbReference>
<comment type="pathway">
    <text evidence="3 15">Cofactor biosynthesis; FMN biosynthesis; FMN from riboflavin (ATP route): step 1/1.</text>
</comment>
<dbReference type="RefSeq" id="WP_015468336.1">
    <property type="nucleotide sequence ID" value="NC_020812.1"/>
</dbReference>
<dbReference type="EMBL" id="CP003538">
    <property type="protein sequence ID" value="AGH98809.1"/>
    <property type="molecule type" value="Genomic_DNA"/>
</dbReference>
<dbReference type="PIRSF" id="PIRSF004491">
    <property type="entry name" value="FAD_Synth"/>
    <property type="match status" value="1"/>
</dbReference>
<organism evidence="17 18">
    <name type="scientific">Micavibrio aeruginosavorus EPB</name>
    <dbReference type="NCBI Taxonomy" id="349215"/>
    <lineage>
        <taxon>Bacteria</taxon>
        <taxon>Pseudomonadati</taxon>
        <taxon>Bdellovibrionota</taxon>
        <taxon>Bdellovibrionia</taxon>
        <taxon>Bdellovibrionales</taxon>
        <taxon>Pseudobdellovibrionaceae</taxon>
        <taxon>Micavibrio</taxon>
    </lineage>
</organism>
<evidence type="ECO:0000256" key="1">
    <source>
        <dbReference type="ARBA" id="ARBA00002121"/>
    </source>
</evidence>
<proteinExistence type="inferred from homology"/>
<evidence type="ECO:0000259" key="16">
    <source>
        <dbReference type="SMART" id="SM00904"/>
    </source>
</evidence>
<evidence type="ECO:0000256" key="9">
    <source>
        <dbReference type="ARBA" id="ARBA00022777"/>
    </source>
</evidence>
<dbReference type="AlphaFoldDB" id="M4W034"/>
<evidence type="ECO:0000256" key="12">
    <source>
        <dbReference type="ARBA" id="ARBA00023268"/>
    </source>
</evidence>
<evidence type="ECO:0000256" key="4">
    <source>
        <dbReference type="ARBA" id="ARBA00022630"/>
    </source>
</evidence>
<dbReference type="KEGG" id="man:A11S_2009"/>
<dbReference type="Gene3D" id="2.40.30.30">
    <property type="entry name" value="Riboflavin kinase-like"/>
    <property type="match status" value="1"/>
</dbReference>
<dbReference type="GO" id="GO:0003919">
    <property type="term" value="F:FMN adenylyltransferase activity"/>
    <property type="evidence" value="ECO:0007669"/>
    <property type="project" value="UniProtKB-UniRule"/>
</dbReference>
<evidence type="ECO:0000256" key="14">
    <source>
        <dbReference type="ARBA" id="ARBA00049494"/>
    </source>
</evidence>
<evidence type="ECO:0000256" key="10">
    <source>
        <dbReference type="ARBA" id="ARBA00022827"/>
    </source>
</evidence>
<dbReference type="CDD" id="cd02064">
    <property type="entry name" value="FAD_synthetase_N"/>
    <property type="match status" value="1"/>
</dbReference>
<evidence type="ECO:0000256" key="11">
    <source>
        <dbReference type="ARBA" id="ARBA00022840"/>
    </source>
</evidence>
<dbReference type="PATRIC" id="fig|349215.9.peg.1952"/>
<evidence type="ECO:0000256" key="7">
    <source>
        <dbReference type="ARBA" id="ARBA00022695"/>
    </source>
</evidence>
<evidence type="ECO:0000256" key="2">
    <source>
        <dbReference type="ARBA" id="ARBA00004726"/>
    </source>
</evidence>
<dbReference type="GO" id="GO:0009231">
    <property type="term" value="P:riboflavin biosynthetic process"/>
    <property type="evidence" value="ECO:0007669"/>
    <property type="project" value="InterPro"/>
</dbReference>
<evidence type="ECO:0000256" key="8">
    <source>
        <dbReference type="ARBA" id="ARBA00022741"/>
    </source>
</evidence>
<dbReference type="Pfam" id="PF06574">
    <property type="entry name" value="FAD_syn"/>
    <property type="match status" value="1"/>
</dbReference>
<name>M4W034_9BACT</name>
<dbReference type="GO" id="GO:0009398">
    <property type="term" value="P:FMN biosynthetic process"/>
    <property type="evidence" value="ECO:0007669"/>
    <property type="project" value="UniProtKB-UniRule"/>
</dbReference>
<keyword evidence="5 15" id="KW-0288">FMN</keyword>
<dbReference type="FunFam" id="3.40.50.620:FF:000021">
    <property type="entry name" value="Riboflavin biosynthesis protein"/>
    <property type="match status" value="1"/>
</dbReference>
<keyword evidence="8 15" id="KW-0547">Nucleotide-binding</keyword>
<dbReference type="SUPFAM" id="SSF52374">
    <property type="entry name" value="Nucleotidylyl transferase"/>
    <property type="match status" value="1"/>
</dbReference>
<keyword evidence="12" id="KW-0511">Multifunctional enzyme</keyword>
<evidence type="ECO:0000256" key="3">
    <source>
        <dbReference type="ARBA" id="ARBA00005201"/>
    </source>
</evidence>
<keyword evidence="4 15" id="KW-0285">Flavoprotein</keyword>
<dbReference type="PANTHER" id="PTHR22749:SF6">
    <property type="entry name" value="RIBOFLAVIN KINASE"/>
    <property type="match status" value="1"/>
</dbReference>
<comment type="similarity">
    <text evidence="15">Belongs to the ribF family.</text>
</comment>
<dbReference type="GO" id="GO:0008531">
    <property type="term" value="F:riboflavin kinase activity"/>
    <property type="evidence" value="ECO:0007669"/>
    <property type="project" value="UniProtKB-UniRule"/>
</dbReference>
<sequence>MDQYQSYANLPETARNAVVVIGNFDGVHRGHCGLFDAARMIAKNTGRKLAVLTFEPHPRHLFRPDDPPFRITPAGVKADRLAAHGVDILVSLNFDWPFASQSADHFIQHVLKDGLNAAHIVVGRDFRFGQLRKGDAAMIDAAGIPITVMDKIADDDDKDGGGDDISSTRIRQALGTGDIAEANTLLGWEWEMRGVVEQGDKRGRELGFPTANVGLGDTLHPAYGVYATWTKIVEDGPDAPWIPGATNIGIRPMFELKVGRIENYLFDFNRDIYGKTLRVRPVTRLRGEAKFDGLDALIAQIAADCAEARAILAQNP</sequence>
<keyword evidence="7 15" id="KW-0548">Nucleotidyltransferase</keyword>
<feature type="domain" description="Riboflavin kinase" evidence="16">
    <location>
        <begin position="185"/>
        <end position="313"/>
    </location>
</feature>
<keyword evidence="6 15" id="KW-0808">Transferase</keyword>
<accession>M4W034</accession>
<dbReference type="NCBIfam" id="TIGR00083">
    <property type="entry name" value="ribF"/>
    <property type="match status" value="1"/>
</dbReference>
<dbReference type="Gene3D" id="3.40.50.620">
    <property type="entry name" value="HUPs"/>
    <property type="match status" value="1"/>
</dbReference>
<dbReference type="UniPathway" id="UPA00277">
    <property type="reaction ID" value="UER00407"/>
</dbReference>
<evidence type="ECO:0000313" key="18">
    <source>
        <dbReference type="Proteomes" id="UP000011932"/>
    </source>
</evidence>
<comment type="catalytic activity">
    <reaction evidence="14 15">
        <text>FMN + ATP + H(+) = FAD + diphosphate</text>
        <dbReference type="Rhea" id="RHEA:17237"/>
        <dbReference type="ChEBI" id="CHEBI:15378"/>
        <dbReference type="ChEBI" id="CHEBI:30616"/>
        <dbReference type="ChEBI" id="CHEBI:33019"/>
        <dbReference type="ChEBI" id="CHEBI:57692"/>
        <dbReference type="ChEBI" id="CHEBI:58210"/>
        <dbReference type="EC" id="2.7.7.2"/>
    </reaction>
</comment>